<dbReference type="STRING" id="1393034.HMPREF3192_00319"/>
<proteinExistence type="predicted"/>
<reference evidence="3" key="1">
    <citation type="submission" date="2016-01" db="EMBL/GenBank/DDBJ databases">
        <authorList>
            <person name="Mitreva M."/>
            <person name="Pepin K.H."/>
            <person name="Mihindukulasuriya K.A."/>
            <person name="Fulton R."/>
            <person name="Fronick C."/>
            <person name="O'Laughlin M."/>
            <person name="Miner T."/>
            <person name="Herter B."/>
            <person name="Rosa B.A."/>
            <person name="Cordes M."/>
            <person name="Tomlinson C."/>
            <person name="Wollam A."/>
            <person name="Palsikar V.B."/>
            <person name="Mardis E.R."/>
            <person name="Wilson R.K."/>
        </authorList>
    </citation>
    <scope>NUCLEOTIDE SEQUENCE [LARGE SCALE GENOMIC DNA]</scope>
    <source>
        <strain evidence="3">DNF00019</strain>
    </source>
</reference>
<keyword evidence="1" id="KW-0812">Transmembrane</keyword>
<dbReference type="Proteomes" id="UP000070675">
    <property type="component" value="Unassembled WGS sequence"/>
</dbReference>
<feature type="transmembrane region" description="Helical" evidence="1">
    <location>
        <begin position="12"/>
        <end position="33"/>
    </location>
</feature>
<dbReference type="PATRIC" id="fig|1393034.3.peg.312"/>
<sequence>MNVMRVRRRCKVPYIIGGILCAIIACLPNVYLLEKTKVSDRCPSFIAALVGIVGSYVFLAASMVIVIIVTKMYAFVFSMAVVVTFLAFWGIETASVTQFYSRNTRGVSEGRDEL</sequence>
<dbReference type="PROSITE" id="PS51257">
    <property type="entry name" value="PROKAR_LIPOPROTEIN"/>
    <property type="match status" value="1"/>
</dbReference>
<dbReference type="AlphaFoldDB" id="A0A133XWD3"/>
<protein>
    <recommendedName>
        <fullName evidence="4">Lipoprotein</fullName>
    </recommendedName>
</protein>
<evidence type="ECO:0000313" key="2">
    <source>
        <dbReference type="EMBL" id="KXB35242.1"/>
    </source>
</evidence>
<dbReference type="EMBL" id="LSCR01000005">
    <property type="protein sequence ID" value="KXB35242.1"/>
    <property type="molecule type" value="Genomic_DNA"/>
</dbReference>
<evidence type="ECO:0000313" key="3">
    <source>
        <dbReference type="Proteomes" id="UP000070675"/>
    </source>
</evidence>
<comment type="caution">
    <text evidence="2">The sequence shown here is derived from an EMBL/GenBank/DDBJ whole genome shotgun (WGS) entry which is preliminary data.</text>
</comment>
<keyword evidence="1" id="KW-0472">Membrane</keyword>
<keyword evidence="3" id="KW-1185">Reference proteome</keyword>
<evidence type="ECO:0008006" key="4">
    <source>
        <dbReference type="Google" id="ProtNLM"/>
    </source>
</evidence>
<accession>A0A133XWD3</accession>
<feature type="transmembrane region" description="Helical" evidence="1">
    <location>
        <begin position="45"/>
        <end position="66"/>
    </location>
</feature>
<organism evidence="2 3">
    <name type="scientific">Atopobium deltae</name>
    <dbReference type="NCBI Taxonomy" id="1393034"/>
    <lineage>
        <taxon>Bacteria</taxon>
        <taxon>Bacillati</taxon>
        <taxon>Actinomycetota</taxon>
        <taxon>Coriobacteriia</taxon>
        <taxon>Coriobacteriales</taxon>
        <taxon>Atopobiaceae</taxon>
        <taxon>Atopobium</taxon>
    </lineage>
</organism>
<keyword evidence="1" id="KW-1133">Transmembrane helix</keyword>
<gene>
    <name evidence="2" type="ORF">HMPREF3192_00319</name>
</gene>
<evidence type="ECO:0000256" key="1">
    <source>
        <dbReference type="SAM" id="Phobius"/>
    </source>
</evidence>
<name>A0A133XWD3_9ACTN</name>
<feature type="transmembrane region" description="Helical" evidence="1">
    <location>
        <begin position="73"/>
        <end position="91"/>
    </location>
</feature>